<evidence type="ECO:0008006" key="4">
    <source>
        <dbReference type="Google" id="ProtNLM"/>
    </source>
</evidence>
<evidence type="ECO:0000313" key="2">
    <source>
        <dbReference type="EMBL" id="BAU31310.1"/>
    </source>
</evidence>
<proteinExistence type="predicted"/>
<reference evidence="2 3" key="2">
    <citation type="submission" date="2016-01" db="EMBL/GenBank/DDBJ databases">
        <title>Microcella alkaliphila JAM AC0309 whole genome shotgun sequence.</title>
        <authorList>
            <person name="Kurata A."/>
            <person name="Hirose Y."/>
            <person name="Kishimoto N."/>
            <person name="Kobayashi T."/>
        </authorList>
    </citation>
    <scope>NUCLEOTIDE SEQUENCE [LARGE SCALE GENOMIC DNA]</scope>
    <source>
        <strain evidence="2 3">JAM AC0309</strain>
    </source>
</reference>
<keyword evidence="1" id="KW-0812">Transmembrane</keyword>
<sequence length="119" mass="12917">MEFLYQFLVVGHFIGLAAIVGPFLVQMRKNSDFAVTAVFGGAITQLITGILLTGVAEGIDRDLDYTKIIVKLAIALVVFVAALLGWLRARKNGNDRTIKPFFHAAGGLALINIVLAVFW</sequence>
<dbReference type="OrthoDB" id="3830423at2"/>
<dbReference type="AlphaFoldDB" id="A0A0U5BDK1"/>
<feature type="transmembrane region" description="Helical" evidence="1">
    <location>
        <begin position="101"/>
        <end position="118"/>
    </location>
</feature>
<dbReference type="Proteomes" id="UP000218965">
    <property type="component" value="Chromosome"/>
</dbReference>
<protein>
    <recommendedName>
        <fullName evidence="4">Integral membrane protein</fullName>
    </recommendedName>
</protein>
<accession>A0A0U5BDK1</accession>
<evidence type="ECO:0000256" key="1">
    <source>
        <dbReference type="SAM" id="Phobius"/>
    </source>
</evidence>
<reference evidence="3" key="1">
    <citation type="submission" date="2015-12" db="EMBL/GenBank/DDBJ databases">
        <authorList>
            <person name="Shamseldin A."/>
            <person name="Moawad H."/>
            <person name="Abd El-Rahim W.M."/>
            <person name="Sadowsky M.J."/>
        </authorList>
    </citation>
    <scope>NUCLEOTIDE SEQUENCE [LARGE SCALE GENOMIC DNA]</scope>
    <source>
        <strain evidence="3">JAM AC0309</strain>
    </source>
</reference>
<gene>
    <name evidence="2" type="ORF">MalAC0309_0438</name>
</gene>
<feature type="transmembrane region" description="Helical" evidence="1">
    <location>
        <begin position="6"/>
        <end position="25"/>
    </location>
</feature>
<feature type="transmembrane region" description="Helical" evidence="1">
    <location>
        <begin position="68"/>
        <end position="89"/>
    </location>
</feature>
<organism evidence="2 3">
    <name type="scientific">Microcella alkaliphila</name>
    <dbReference type="NCBI Taxonomy" id="279828"/>
    <lineage>
        <taxon>Bacteria</taxon>
        <taxon>Bacillati</taxon>
        <taxon>Actinomycetota</taxon>
        <taxon>Actinomycetes</taxon>
        <taxon>Micrococcales</taxon>
        <taxon>Microbacteriaceae</taxon>
        <taxon>Microcella</taxon>
    </lineage>
</organism>
<evidence type="ECO:0000313" key="3">
    <source>
        <dbReference type="Proteomes" id="UP000218965"/>
    </source>
</evidence>
<name>A0A0U5BDK1_9MICO</name>
<dbReference type="RefSeq" id="WP_096420433.1">
    <property type="nucleotide sequence ID" value="NZ_AP017315.1"/>
</dbReference>
<dbReference type="EMBL" id="AP017315">
    <property type="protein sequence ID" value="BAU31310.1"/>
    <property type="molecule type" value="Genomic_DNA"/>
</dbReference>
<feature type="transmembrane region" description="Helical" evidence="1">
    <location>
        <begin position="37"/>
        <end position="56"/>
    </location>
</feature>
<keyword evidence="1" id="KW-0472">Membrane</keyword>
<keyword evidence="1" id="KW-1133">Transmembrane helix</keyword>
<dbReference type="KEGG" id="malk:MalAC0309_0438"/>